<protein>
    <submittedName>
        <fullName evidence="1">Uncharacterized protein</fullName>
    </submittedName>
</protein>
<name>A0A382DYP9_9ZZZZ</name>
<gene>
    <name evidence="1" type="ORF">METZ01_LOCUS195878</name>
</gene>
<dbReference type="AlphaFoldDB" id="A0A382DYP9"/>
<organism evidence="1">
    <name type="scientific">marine metagenome</name>
    <dbReference type="NCBI Taxonomy" id="408172"/>
    <lineage>
        <taxon>unclassified sequences</taxon>
        <taxon>metagenomes</taxon>
        <taxon>ecological metagenomes</taxon>
    </lineage>
</organism>
<reference evidence="1" key="1">
    <citation type="submission" date="2018-05" db="EMBL/GenBank/DDBJ databases">
        <authorList>
            <person name="Lanie J.A."/>
            <person name="Ng W.-L."/>
            <person name="Kazmierczak K.M."/>
            <person name="Andrzejewski T.M."/>
            <person name="Davidsen T.M."/>
            <person name="Wayne K.J."/>
            <person name="Tettelin H."/>
            <person name="Glass J.I."/>
            <person name="Rusch D."/>
            <person name="Podicherti R."/>
            <person name="Tsui H.-C.T."/>
            <person name="Winkler M.E."/>
        </authorList>
    </citation>
    <scope>NUCLEOTIDE SEQUENCE</scope>
</reference>
<dbReference type="EMBL" id="UINC01041569">
    <property type="protein sequence ID" value="SVB43024.1"/>
    <property type="molecule type" value="Genomic_DNA"/>
</dbReference>
<sequence length="102" mass="11277">MVFIQPVGICPLLAILISSFPDSSMLIQKNTVFGVAFIKKPTDLIIISFRSDICFMLDHEIGSLSSKPASIHSQIIGSPGLSAFIFDRIDFFINDLPIRTTF</sequence>
<evidence type="ECO:0000313" key="1">
    <source>
        <dbReference type="EMBL" id="SVB43024.1"/>
    </source>
</evidence>
<proteinExistence type="predicted"/>
<accession>A0A382DYP9</accession>